<dbReference type="PANTHER" id="PTHR23336:SF11">
    <property type="entry name" value="OS06G0622000 PROTEIN"/>
    <property type="match status" value="1"/>
</dbReference>
<organism evidence="1 2">
    <name type="scientific">Papaver nudicaule</name>
    <name type="common">Iceland poppy</name>
    <dbReference type="NCBI Taxonomy" id="74823"/>
    <lineage>
        <taxon>Eukaryota</taxon>
        <taxon>Viridiplantae</taxon>
        <taxon>Streptophyta</taxon>
        <taxon>Embryophyta</taxon>
        <taxon>Tracheophyta</taxon>
        <taxon>Spermatophyta</taxon>
        <taxon>Magnoliopsida</taxon>
        <taxon>Ranunculales</taxon>
        <taxon>Papaveraceae</taxon>
        <taxon>Papaveroideae</taxon>
        <taxon>Papaver</taxon>
    </lineage>
</organism>
<feature type="non-terminal residue" evidence="1">
    <location>
        <position position="233"/>
    </location>
</feature>
<dbReference type="GO" id="GO:0005634">
    <property type="term" value="C:nucleus"/>
    <property type="evidence" value="ECO:0007669"/>
    <property type="project" value="TreeGrafter"/>
</dbReference>
<proteinExistence type="predicted"/>
<dbReference type="EMBL" id="JAJJMA010163893">
    <property type="protein sequence ID" value="MCL7036063.1"/>
    <property type="molecule type" value="Genomic_DNA"/>
</dbReference>
<protein>
    <submittedName>
        <fullName evidence="1">Uncharacterized protein</fullName>
    </submittedName>
</protein>
<accession>A0AA41VBY2</accession>
<gene>
    <name evidence="1" type="ORF">MKW94_004612</name>
</gene>
<comment type="caution">
    <text evidence="1">The sequence shown here is derived from an EMBL/GenBank/DDBJ whole genome shotgun (WGS) entry which is preliminary data.</text>
</comment>
<dbReference type="Proteomes" id="UP001177140">
    <property type="component" value="Unassembled WGS sequence"/>
</dbReference>
<reference evidence="1" key="1">
    <citation type="submission" date="2022-03" db="EMBL/GenBank/DDBJ databases">
        <title>A functionally conserved STORR gene fusion in Papaver species that diverged 16.8 million years ago.</title>
        <authorList>
            <person name="Catania T."/>
        </authorList>
    </citation>
    <scope>NUCLEOTIDE SEQUENCE</scope>
    <source>
        <strain evidence="1">S-191538</strain>
    </source>
</reference>
<evidence type="ECO:0000313" key="1">
    <source>
        <dbReference type="EMBL" id="MCL7036063.1"/>
    </source>
</evidence>
<sequence length="233" mass="26522">TGAMKLGRDVMVLTQTAESRSVAFLSQTYNERNDNLELPIISYRRIGSAMQLDTNVQSEPTAEYHLDIMKKYSPFDAFFIGEKFAIFGANGQGTQVYIWNLEKSGSNFSLEWHKSNDGDDIIIRSRRTRQRFGQLGQEVPLDYSLRAYLEVIFLDPRMKISIQGSVVKSRLVAKSLAKTQIMDGSVLGKPVQLILGHCQQEWERLNSGIFLYWHGRLLSLLRISQSICSLDVH</sequence>
<evidence type="ECO:0000313" key="2">
    <source>
        <dbReference type="Proteomes" id="UP001177140"/>
    </source>
</evidence>
<dbReference type="InterPro" id="IPR045261">
    <property type="entry name" value="MORC_ATPase"/>
</dbReference>
<dbReference type="PANTHER" id="PTHR23336">
    <property type="entry name" value="ZINC FINGER CW-TYPE COILED-COIL DOMAIN PROTEIN 3"/>
    <property type="match status" value="1"/>
</dbReference>
<keyword evidence="2" id="KW-1185">Reference proteome</keyword>
<dbReference type="GO" id="GO:0016887">
    <property type="term" value="F:ATP hydrolysis activity"/>
    <property type="evidence" value="ECO:0007669"/>
    <property type="project" value="InterPro"/>
</dbReference>
<name>A0AA41VBY2_PAPNU</name>
<dbReference type="AlphaFoldDB" id="A0AA41VBY2"/>